<dbReference type="Proteomes" id="UP000094527">
    <property type="component" value="Unassembled WGS sequence"/>
</dbReference>
<evidence type="ECO:0000313" key="2">
    <source>
        <dbReference type="Proteomes" id="UP000094527"/>
    </source>
</evidence>
<keyword evidence="2" id="KW-1185">Reference proteome</keyword>
<dbReference type="AlphaFoldDB" id="A0A1D2M2D9"/>
<comment type="caution">
    <text evidence="1">The sequence shown here is derived from an EMBL/GenBank/DDBJ whole genome shotgun (WGS) entry which is preliminary data.</text>
</comment>
<name>A0A1D2M2D9_ORCCI</name>
<proteinExistence type="predicted"/>
<accession>A0A1D2M2D9</accession>
<reference evidence="1 2" key="1">
    <citation type="journal article" date="2016" name="Genome Biol. Evol.">
        <title>Gene Family Evolution Reflects Adaptation to Soil Environmental Stressors in the Genome of the Collembolan Orchesella cincta.</title>
        <authorList>
            <person name="Faddeeva-Vakhrusheva A."/>
            <person name="Derks M.F."/>
            <person name="Anvar S.Y."/>
            <person name="Agamennone V."/>
            <person name="Suring W."/>
            <person name="Smit S."/>
            <person name="van Straalen N.M."/>
            <person name="Roelofs D."/>
        </authorList>
    </citation>
    <scope>NUCLEOTIDE SEQUENCE [LARGE SCALE GENOMIC DNA]</scope>
    <source>
        <tissue evidence="1">Mixed pool</tissue>
    </source>
</reference>
<organism evidence="1 2">
    <name type="scientific">Orchesella cincta</name>
    <name type="common">Springtail</name>
    <name type="synonym">Podura cincta</name>
    <dbReference type="NCBI Taxonomy" id="48709"/>
    <lineage>
        <taxon>Eukaryota</taxon>
        <taxon>Metazoa</taxon>
        <taxon>Ecdysozoa</taxon>
        <taxon>Arthropoda</taxon>
        <taxon>Hexapoda</taxon>
        <taxon>Collembola</taxon>
        <taxon>Entomobryomorpha</taxon>
        <taxon>Entomobryoidea</taxon>
        <taxon>Orchesellidae</taxon>
        <taxon>Orchesellinae</taxon>
        <taxon>Orchesella</taxon>
    </lineage>
</organism>
<gene>
    <name evidence="1" type="ORF">Ocin01_19580</name>
</gene>
<sequence>MGMERLTGVTNMTTQWLKCNQGLQMEQLLHRLSKDYLPKDSNGTGPSNSFFHVLQ</sequence>
<protein>
    <submittedName>
        <fullName evidence="1">Uncharacterized protein</fullName>
    </submittedName>
</protein>
<dbReference type="EMBL" id="LJIJ01006152">
    <property type="protein sequence ID" value="ODM87102.1"/>
    <property type="molecule type" value="Genomic_DNA"/>
</dbReference>
<evidence type="ECO:0000313" key="1">
    <source>
        <dbReference type="EMBL" id="ODM87102.1"/>
    </source>
</evidence>